<dbReference type="Proteomes" id="UP001153269">
    <property type="component" value="Unassembled WGS sequence"/>
</dbReference>
<feature type="compositionally biased region" description="Basic and acidic residues" evidence="1">
    <location>
        <begin position="169"/>
        <end position="180"/>
    </location>
</feature>
<feature type="region of interest" description="Disordered" evidence="1">
    <location>
        <begin position="1"/>
        <end position="26"/>
    </location>
</feature>
<dbReference type="AlphaFoldDB" id="A0A9N7YPD6"/>
<evidence type="ECO:0000313" key="3">
    <source>
        <dbReference type="Proteomes" id="UP001153269"/>
    </source>
</evidence>
<protein>
    <submittedName>
        <fullName evidence="2">Uncharacterized protein</fullName>
    </submittedName>
</protein>
<sequence>MKRPKVARGDTSAGENRFRRAPTKSPADVKLNTVACSSFFSPRFHPKLKEGREEAKCEEPEGSLKNKAFCLRSTMPHNASVPGGELFPKKTERFKQPWPTPCSPPLRSSSSICLPPSFTPTPPLHLPLCPPRSPPVLPHLFALLSSPSPSSPSSASSLIDNKPVKCGAKRVEQREPLFSA</sequence>
<evidence type="ECO:0000313" key="2">
    <source>
        <dbReference type="EMBL" id="CAB1434572.1"/>
    </source>
</evidence>
<keyword evidence="3" id="KW-1185">Reference proteome</keyword>
<gene>
    <name evidence="2" type="ORF">PLEPLA_LOCUS22614</name>
</gene>
<feature type="compositionally biased region" description="Low complexity" evidence="1">
    <location>
        <begin position="144"/>
        <end position="158"/>
    </location>
</feature>
<evidence type="ECO:0000256" key="1">
    <source>
        <dbReference type="SAM" id="MobiDB-lite"/>
    </source>
</evidence>
<proteinExistence type="predicted"/>
<feature type="region of interest" description="Disordered" evidence="1">
    <location>
        <begin position="144"/>
        <end position="180"/>
    </location>
</feature>
<reference evidence="2" key="1">
    <citation type="submission" date="2020-03" db="EMBL/GenBank/DDBJ databases">
        <authorList>
            <person name="Weist P."/>
        </authorList>
    </citation>
    <scope>NUCLEOTIDE SEQUENCE</scope>
</reference>
<accession>A0A9N7YPD6</accession>
<dbReference type="EMBL" id="CADEAL010001671">
    <property type="protein sequence ID" value="CAB1434572.1"/>
    <property type="molecule type" value="Genomic_DNA"/>
</dbReference>
<name>A0A9N7YPD6_PLEPL</name>
<organism evidence="2 3">
    <name type="scientific">Pleuronectes platessa</name>
    <name type="common">European plaice</name>
    <dbReference type="NCBI Taxonomy" id="8262"/>
    <lineage>
        <taxon>Eukaryota</taxon>
        <taxon>Metazoa</taxon>
        <taxon>Chordata</taxon>
        <taxon>Craniata</taxon>
        <taxon>Vertebrata</taxon>
        <taxon>Euteleostomi</taxon>
        <taxon>Actinopterygii</taxon>
        <taxon>Neopterygii</taxon>
        <taxon>Teleostei</taxon>
        <taxon>Neoteleostei</taxon>
        <taxon>Acanthomorphata</taxon>
        <taxon>Carangaria</taxon>
        <taxon>Pleuronectiformes</taxon>
        <taxon>Pleuronectoidei</taxon>
        <taxon>Pleuronectidae</taxon>
        <taxon>Pleuronectes</taxon>
    </lineage>
</organism>
<comment type="caution">
    <text evidence="2">The sequence shown here is derived from an EMBL/GenBank/DDBJ whole genome shotgun (WGS) entry which is preliminary data.</text>
</comment>